<dbReference type="GO" id="GO:0005886">
    <property type="term" value="C:plasma membrane"/>
    <property type="evidence" value="ECO:0007669"/>
    <property type="project" value="UniProtKB-SubCell"/>
</dbReference>
<dbReference type="AlphaFoldDB" id="A0A0M2JXB6"/>
<evidence type="ECO:0000313" key="7">
    <source>
        <dbReference type="EMBL" id="KKF01260.1"/>
    </source>
</evidence>
<dbReference type="InterPro" id="IPR051337">
    <property type="entry name" value="OPA_Antiporter"/>
</dbReference>
<feature type="domain" description="Major facilitator superfamily (MFS) profile" evidence="6">
    <location>
        <begin position="35"/>
        <end position="125"/>
    </location>
</feature>
<keyword evidence="8" id="KW-1185">Reference proteome</keyword>
<keyword evidence="4 5" id="KW-0472">Membrane</keyword>
<dbReference type="Pfam" id="PF07690">
    <property type="entry name" value="MFS_1"/>
    <property type="match status" value="1"/>
</dbReference>
<gene>
    <name evidence="7" type="ORF">WN67_14405</name>
</gene>
<proteinExistence type="predicted"/>
<dbReference type="PANTHER" id="PTHR43826">
    <property type="entry name" value="GLUCOSE-6-PHOSPHATE EXCHANGER SLC37A4"/>
    <property type="match status" value="1"/>
</dbReference>
<feature type="transmembrane region" description="Helical" evidence="5">
    <location>
        <begin position="35"/>
        <end position="57"/>
    </location>
</feature>
<evidence type="ECO:0000259" key="6">
    <source>
        <dbReference type="PROSITE" id="PS50850"/>
    </source>
</evidence>
<comment type="subcellular location">
    <subcellularLocation>
        <location evidence="1">Cell membrane</location>
        <topology evidence="1">Multi-pass membrane protein</topology>
    </subcellularLocation>
</comment>
<dbReference type="PROSITE" id="PS50850">
    <property type="entry name" value="MFS"/>
    <property type="match status" value="1"/>
</dbReference>
<dbReference type="InterPro" id="IPR036259">
    <property type="entry name" value="MFS_trans_sf"/>
</dbReference>
<dbReference type="GO" id="GO:0035435">
    <property type="term" value="P:phosphate ion transmembrane transport"/>
    <property type="evidence" value="ECO:0007669"/>
    <property type="project" value="TreeGrafter"/>
</dbReference>
<name>A0A0M2JXB6_9MYCO</name>
<dbReference type="Proteomes" id="UP000034150">
    <property type="component" value="Unassembled WGS sequence"/>
</dbReference>
<evidence type="ECO:0000256" key="3">
    <source>
        <dbReference type="ARBA" id="ARBA00022989"/>
    </source>
</evidence>
<organism evidence="7 8">
    <name type="scientific">Mycolicibacterium obuense</name>
    <dbReference type="NCBI Taxonomy" id="1807"/>
    <lineage>
        <taxon>Bacteria</taxon>
        <taxon>Bacillati</taxon>
        <taxon>Actinomycetota</taxon>
        <taxon>Actinomycetes</taxon>
        <taxon>Mycobacteriales</taxon>
        <taxon>Mycobacteriaceae</taxon>
        <taxon>Mycolicibacterium</taxon>
    </lineage>
</organism>
<feature type="transmembrane region" description="Helical" evidence="5">
    <location>
        <begin position="69"/>
        <end position="89"/>
    </location>
</feature>
<evidence type="ECO:0000256" key="1">
    <source>
        <dbReference type="ARBA" id="ARBA00004651"/>
    </source>
</evidence>
<evidence type="ECO:0000313" key="8">
    <source>
        <dbReference type="Proteomes" id="UP000034150"/>
    </source>
</evidence>
<accession>A0A0M2JXB6</accession>
<evidence type="ECO:0000256" key="4">
    <source>
        <dbReference type="ARBA" id="ARBA00023136"/>
    </source>
</evidence>
<dbReference type="SUPFAM" id="SSF103473">
    <property type="entry name" value="MFS general substrate transporter"/>
    <property type="match status" value="1"/>
</dbReference>
<keyword evidence="2 5" id="KW-0812">Transmembrane</keyword>
<evidence type="ECO:0000256" key="2">
    <source>
        <dbReference type="ARBA" id="ARBA00022692"/>
    </source>
</evidence>
<dbReference type="GO" id="GO:0061513">
    <property type="term" value="F:glucose 6-phosphate:phosphate antiporter activity"/>
    <property type="evidence" value="ECO:0007669"/>
    <property type="project" value="TreeGrafter"/>
</dbReference>
<dbReference type="Gene3D" id="1.20.1250.20">
    <property type="entry name" value="MFS general substrate transporter like domains"/>
    <property type="match status" value="1"/>
</dbReference>
<keyword evidence="3 5" id="KW-1133">Transmembrane helix</keyword>
<protein>
    <recommendedName>
        <fullName evidence="6">Major facilitator superfamily (MFS) profile domain-containing protein</fullName>
    </recommendedName>
</protein>
<reference evidence="7 8" key="1">
    <citation type="journal article" date="2015" name="Genome Announc.">
        <title>Draft Genome Sequence of Mycobacterium obuense Strain UC1, Isolated from Patient Sputum.</title>
        <authorList>
            <person name="Greninger A.L."/>
            <person name="Cunningham G."/>
            <person name="Hsu E.D."/>
            <person name="Yu J.M."/>
            <person name="Chiu C.Y."/>
            <person name="Miller S."/>
        </authorList>
    </citation>
    <scope>NUCLEOTIDE SEQUENCE [LARGE SCALE GENOMIC DNA]</scope>
    <source>
        <strain evidence="7 8">UC1</strain>
    </source>
</reference>
<dbReference type="EMBL" id="LAUZ02000052">
    <property type="protein sequence ID" value="KKF01260.1"/>
    <property type="molecule type" value="Genomic_DNA"/>
</dbReference>
<evidence type="ECO:0000256" key="5">
    <source>
        <dbReference type="SAM" id="Phobius"/>
    </source>
</evidence>
<dbReference type="InterPro" id="IPR011701">
    <property type="entry name" value="MFS"/>
</dbReference>
<sequence length="125" mass="13757">MTNSQRRAPSDLFVSDSSSLHEVTEQEFAKYKWRMLLATMFCYLFFYTGRQTFGFAIPGIQAELGLSKSTLGAISGAMLWCYAVGQIVNGNLADKFGGRRVMALGCCPSLWMRMSASLAVMMGGL</sequence>
<dbReference type="PATRIC" id="fig|1807.13.peg.4037"/>
<dbReference type="InterPro" id="IPR020846">
    <property type="entry name" value="MFS_dom"/>
</dbReference>
<dbReference type="PANTHER" id="PTHR43826:SF3">
    <property type="entry name" value="GLUCOSE-6-PHOSPHATE EXCHANGER SLC37A4"/>
    <property type="match status" value="1"/>
</dbReference>
<comment type="caution">
    <text evidence="7">The sequence shown here is derived from an EMBL/GenBank/DDBJ whole genome shotgun (WGS) entry which is preliminary data.</text>
</comment>
<dbReference type="RefSeq" id="WP_046363718.1">
    <property type="nucleotide sequence ID" value="NZ_LAUZ02000052.1"/>
</dbReference>